<evidence type="ECO:0000256" key="1">
    <source>
        <dbReference type="SAM" id="Phobius"/>
    </source>
</evidence>
<comment type="caution">
    <text evidence="2">The sequence shown here is derived from an EMBL/GenBank/DDBJ whole genome shotgun (WGS) entry which is preliminary data.</text>
</comment>
<accession>A0A9D2ATP2</accession>
<dbReference type="Pfam" id="PF11391">
    <property type="entry name" value="DUF2798"/>
    <property type="match status" value="2"/>
</dbReference>
<reference evidence="2" key="1">
    <citation type="journal article" date="2021" name="PeerJ">
        <title>Extensive microbial diversity within the chicken gut microbiome revealed by metagenomics and culture.</title>
        <authorList>
            <person name="Gilroy R."/>
            <person name="Ravi A."/>
            <person name="Getino M."/>
            <person name="Pursley I."/>
            <person name="Horton D.L."/>
            <person name="Alikhan N.F."/>
            <person name="Baker D."/>
            <person name="Gharbi K."/>
            <person name="Hall N."/>
            <person name="Watson M."/>
            <person name="Adriaenssens E.M."/>
            <person name="Foster-Nyarko E."/>
            <person name="Jarju S."/>
            <person name="Secka A."/>
            <person name="Antonio M."/>
            <person name="Oren A."/>
            <person name="Chaudhuri R.R."/>
            <person name="La Ragione R."/>
            <person name="Hildebrand F."/>
            <person name="Pallen M.J."/>
        </authorList>
    </citation>
    <scope>NUCLEOTIDE SEQUENCE</scope>
    <source>
        <strain evidence="2">ChiSjej5B23-15282</strain>
    </source>
</reference>
<feature type="transmembrane region" description="Helical" evidence="1">
    <location>
        <begin position="9"/>
        <end position="29"/>
    </location>
</feature>
<dbReference type="AlphaFoldDB" id="A0A9D2ATP2"/>
<name>A0A9D2ATP2_9FIRM</name>
<keyword evidence="1" id="KW-0472">Membrane</keyword>
<feature type="transmembrane region" description="Helical" evidence="1">
    <location>
        <begin position="82"/>
        <end position="107"/>
    </location>
</feature>
<sequence>MPKTKFQEIIFTVLMVFVMVYVMICYNIALNIGGMQNHVFTDAFHELVIMAPIAFILDFFLVGAIAKKTAFRIVDPAKENPFHLILAISAVSVAWMCPLMSLAATILFKDSGSQVIAVWLHTTVMNFPMAFFWQIFFAGPLVRFIFRLIFSRVPSRELTEA</sequence>
<feature type="transmembrane region" description="Helical" evidence="1">
    <location>
        <begin position="49"/>
        <end position="70"/>
    </location>
</feature>
<reference evidence="2" key="2">
    <citation type="submission" date="2021-04" db="EMBL/GenBank/DDBJ databases">
        <authorList>
            <person name="Gilroy R."/>
        </authorList>
    </citation>
    <scope>NUCLEOTIDE SEQUENCE</scope>
    <source>
        <strain evidence="2">ChiSjej5B23-15282</strain>
    </source>
</reference>
<evidence type="ECO:0000313" key="3">
    <source>
        <dbReference type="Proteomes" id="UP000824243"/>
    </source>
</evidence>
<protein>
    <submittedName>
        <fullName evidence="2">DUF2798 domain-containing protein</fullName>
    </submittedName>
</protein>
<gene>
    <name evidence="2" type="ORF">H9981_06785</name>
</gene>
<dbReference type="Proteomes" id="UP000824243">
    <property type="component" value="Unassembled WGS sequence"/>
</dbReference>
<dbReference type="EMBL" id="DXFA01000118">
    <property type="protein sequence ID" value="HIX48701.1"/>
    <property type="molecule type" value="Genomic_DNA"/>
</dbReference>
<keyword evidence="1" id="KW-1133">Transmembrane helix</keyword>
<organism evidence="2 3">
    <name type="scientific">Candidatus Mediterraneibacter caccavium</name>
    <dbReference type="NCBI Taxonomy" id="2838661"/>
    <lineage>
        <taxon>Bacteria</taxon>
        <taxon>Bacillati</taxon>
        <taxon>Bacillota</taxon>
        <taxon>Clostridia</taxon>
        <taxon>Lachnospirales</taxon>
        <taxon>Lachnospiraceae</taxon>
        <taxon>Mediterraneibacter</taxon>
    </lineage>
</organism>
<proteinExistence type="predicted"/>
<keyword evidence="1" id="KW-0812">Transmembrane</keyword>
<dbReference type="InterPro" id="IPR021529">
    <property type="entry name" value="DUF2798"/>
</dbReference>
<evidence type="ECO:0000313" key="2">
    <source>
        <dbReference type="EMBL" id="HIX48701.1"/>
    </source>
</evidence>